<reference evidence="1 2" key="1">
    <citation type="journal article" date="2011" name="Plasmid">
        <title>Streptomyces turgidiscabies Car8 contains a modular pathogenicity island that shares virulence genes with other actinobacterial plant pathogens.</title>
        <authorList>
            <person name="Huguet-Tapia J.C."/>
            <person name="Badger J.H."/>
            <person name="Loria R."/>
            <person name="Pettis G.S."/>
        </authorList>
    </citation>
    <scope>NUCLEOTIDE SEQUENCE [LARGE SCALE GENOMIC DNA]</scope>
    <source>
        <strain evidence="1 2">Car8</strain>
    </source>
</reference>
<name>L7EW32_STRT8</name>
<sequence>MKASDGVSGSVFAFAPPSGQLAVVPGGRHGVTAGALAGLRPARRAARLDVLRAIVTE</sequence>
<organism evidence="1 2">
    <name type="scientific">Streptomyces turgidiscabies (strain Car8)</name>
    <dbReference type="NCBI Taxonomy" id="698760"/>
    <lineage>
        <taxon>Bacteria</taxon>
        <taxon>Bacillati</taxon>
        <taxon>Actinomycetota</taxon>
        <taxon>Actinomycetes</taxon>
        <taxon>Kitasatosporales</taxon>
        <taxon>Streptomycetaceae</taxon>
        <taxon>Streptomyces</taxon>
    </lineage>
</organism>
<proteinExistence type="predicted"/>
<dbReference type="Proteomes" id="UP000010931">
    <property type="component" value="Unassembled WGS sequence"/>
</dbReference>
<gene>
    <name evidence="1" type="ORF">STRTUCAR8_00705</name>
</gene>
<dbReference type="PATRIC" id="fig|698760.3.peg.7539"/>
<comment type="caution">
    <text evidence="1">The sequence shown here is derived from an EMBL/GenBank/DDBJ whole genome shotgun (WGS) entry which is preliminary data.</text>
</comment>
<accession>L7EW32</accession>
<dbReference type="STRING" id="85558.T45_07061"/>
<evidence type="ECO:0000313" key="1">
    <source>
        <dbReference type="EMBL" id="ELP63603.1"/>
    </source>
</evidence>
<keyword evidence="2" id="KW-1185">Reference proteome</keyword>
<evidence type="ECO:0000313" key="2">
    <source>
        <dbReference type="Proteomes" id="UP000010931"/>
    </source>
</evidence>
<dbReference type="EMBL" id="AEJB01000514">
    <property type="protein sequence ID" value="ELP63603.1"/>
    <property type="molecule type" value="Genomic_DNA"/>
</dbReference>
<dbReference type="AlphaFoldDB" id="L7EW32"/>
<protein>
    <submittedName>
        <fullName evidence="1">Uncharacterized protein</fullName>
    </submittedName>
</protein>